<dbReference type="Proteomes" id="UP000009149">
    <property type="component" value="Chromosome"/>
</dbReference>
<dbReference type="KEGG" id="min:Minf_0831"/>
<proteinExistence type="predicted"/>
<dbReference type="EMBL" id="CP000975">
    <property type="protein sequence ID" value="ACD82886.1"/>
    <property type="molecule type" value="Genomic_DNA"/>
</dbReference>
<evidence type="ECO:0000313" key="1">
    <source>
        <dbReference type="EMBL" id="ACD82886.1"/>
    </source>
</evidence>
<gene>
    <name evidence="1" type="ordered locus">Minf_0831</name>
</gene>
<dbReference type="HOGENOM" id="CLU_3404342_0_0_0"/>
<name>B3E190_METI4</name>
<dbReference type="AlphaFoldDB" id="B3E190"/>
<sequence>MGRGVIEVTGSYFILLRGKRKSVGKVISWK</sequence>
<protein>
    <submittedName>
        <fullName evidence="1">Uncharacterized protein</fullName>
    </submittedName>
</protein>
<organism evidence="1 2">
    <name type="scientific">Methylacidiphilum infernorum (isolate V4)</name>
    <name type="common">Methylokorus infernorum (strain V4)</name>
    <dbReference type="NCBI Taxonomy" id="481448"/>
    <lineage>
        <taxon>Bacteria</taxon>
        <taxon>Pseudomonadati</taxon>
        <taxon>Verrucomicrobiota</taxon>
        <taxon>Methylacidiphilae</taxon>
        <taxon>Methylacidiphilales</taxon>
        <taxon>Methylacidiphilaceae</taxon>
        <taxon>Methylacidiphilum (ex Ratnadevi et al. 2023)</taxon>
    </lineage>
</organism>
<accession>B3E190</accession>
<reference evidence="1 2" key="1">
    <citation type="journal article" date="2008" name="Biol. Direct">
        <title>Complete genome sequence of the extremely acidophilic methanotroph isolate V4, Methylacidiphilum infernorum, a representative of the bacterial phylum Verrucomicrobia.</title>
        <authorList>
            <person name="Hou S."/>
            <person name="Makarova K.S."/>
            <person name="Saw J.H."/>
            <person name="Senin P."/>
            <person name="Ly B.V."/>
            <person name="Zhou Z."/>
            <person name="Ren Y."/>
            <person name="Wang J."/>
            <person name="Galperin M.Y."/>
            <person name="Omelchenko M.V."/>
            <person name="Wolf Y.I."/>
            <person name="Yutin N."/>
            <person name="Koonin E.V."/>
            <person name="Stott M.B."/>
            <person name="Mountain B.W."/>
            <person name="Crowe M.A."/>
            <person name="Smirnova A.V."/>
            <person name="Dunfield P.F."/>
            <person name="Feng L."/>
            <person name="Wang L."/>
            <person name="Alam M."/>
        </authorList>
    </citation>
    <scope>NUCLEOTIDE SEQUENCE [LARGE SCALE GENOMIC DNA]</scope>
    <source>
        <strain evidence="2">Isolate V4</strain>
    </source>
</reference>
<evidence type="ECO:0000313" key="2">
    <source>
        <dbReference type="Proteomes" id="UP000009149"/>
    </source>
</evidence>